<sequence>MKKLVLAAALSTMAVSGFTVSAANAEEIKLDSDEKKVSYGFGAMLGKRMKNDMPSLDVDAFVKGMTDGYSGGKVQLSDAEIGQVIQEFQMKQREAQMAEFEHLATENKTKGDAFLAKNKGKDGVITTESGLQYKVLKAGSGSQPAAEDKVKVHYEGSLIDGTVFDSSIKRGEPVTFPVGGVISGWTEALQLMKEGAKWQLYIPADLAYGPGGNRNIGPNEVLLFDVELLEVQKN</sequence>
<dbReference type="KEGG" id="ome:OLMES_0096"/>
<evidence type="ECO:0000256" key="3">
    <source>
        <dbReference type="ARBA" id="ARBA00022729"/>
    </source>
</evidence>
<dbReference type="Gene3D" id="1.10.287.460">
    <property type="entry name" value="Peptidyl-prolyl cis-trans isomerase, FKBP-type, N-terminal domain"/>
    <property type="match status" value="1"/>
</dbReference>
<organism evidence="10 11">
    <name type="scientific">Oleiphilus messinensis</name>
    <dbReference type="NCBI Taxonomy" id="141451"/>
    <lineage>
        <taxon>Bacteria</taxon>
        <taxon>Pseudomonadati</taxon>
        <taxon>Pseudomonadota</taxon>
        <taxon>Gammaproteobacteria</taxon>
        <taxon>Oceanospirillales</taxon>
        <taxon>Oleiphilaceae</taxon>
        <taxon>Oleiphilus</taxon>
    </lineage>
</organism>
<dbReference type="EMBL" id="CP021425">
    <property type="protein sequence ID" value="ARU54205.1"/>
    <property type="molecule type" value="Genomic_DNA"/>
</dbReference>
<comment type="similarity">
    <text evidence="2 7">Belongs to the FKBP-type PPIase family.</text>
</comment>
<dbReference type="InterPro" id="IPR036944">
    <property type="entry name" value="PPIase_FKBP_N_sf"/>
</dbReference>
<evidence type="ECO:0000256" key="5">
    <source>
        <dbReference type="ARBA" id="ARBA00023235"/>
    </source>
</evidence>
<proteinExistence type="inferred from homology"/>
<dbReference type="PRINTS" id="PR01730">
    <property type="entry name" value="INFPOTNTIATR"/>
</dbReference>
<evidence type="ECO:0000256" key="7">
    <source>
        <dbReference type="RuleBase" id="RU003915"/>
    </source>
</evidence>
<dbReference type="AlphaFoldDB" id="A0A1Y0I3V0"/>
<dbReference type="InterPro" id="IPR001179">
    <property type="entry name" value="PPIase_FKBP_dom"/>
</dbReference>
<dbReference type="InterPro" id="IPR008104">
    <property type="entry name" value="INFPOTNTIATR"/>
</dbReference>
<dbReference type="Pfam" id="PF01346">
    <property type="entry name" value="FKBP_N"/>
    <property type="match status" value="1"/>
</dbReference>
<keyword evidence="5 6" id="KW-0413">Isomerase</keyword>
<dbReference type="GO" id="GO:0006457">
    <property type="term" value="P:protein folding"/>
    <property type="evidence" value="ECO:0007669"/>
    <property type="project" value="InterPro"/>
</dbReference>
<protein>
    <recommendedName>
        <fullName evidence="7">Peptidyl-prolyl cis-trans isomerase</fullName>
        <ecNumber evidence="7">5.2.1.8</ecNumber>
    </recommendedName>
</protein>
<evidence type="ECO:0000256" key="6">
    <source>
        <dbReference type="PROSITE-ProRule" id="PRU00277"/>
    </source>
</evidence>
<evidence type="ECO:0000259" key="9">
    <source>
        <dbReference type="PROSITE" id="PS50059"/>
    </source>
</evidence>
<dbReference type="InterPro" id="IPR000774">
    <property type="entry name" value="PPIase_FKBP_N"/>
</dbReference>
<evidence type="ECO:0000313" key="10">
    <source>
        <dbReference type="EMBL" id="ARU54205.1"/>
    </source>
</evidence>
<evidence type="ECO:0000256" key="2">
    <source>
        <dbReference type="ARBA" id="ARBA00006577"/>
    </source>
</evidence>
<dbReference type="PANTHER" id="PTHR43811:SF57">
    <property type="entry name" value="FKBP-TYPE PEPTIDYL-PROLYL CIS-TRANS ISOMERASE FKPA-RELATED"/>
    <property type="match status" value="1"/>
</dbReference>
<evidence type="ECO:0000313" key="11">
    <source>
        <dbReference type="Proteomes" id="UP000196027"/>
    </source>
</evidence>
<evidence type="ECO:0000256" key="1">
    <source>
        <dbReference type="ARBA" id="ARBA00000971"/>
    </source>
</evidence>
<keyword evidence="4 6" id="KW-0697">Rotamase</keyword>
<dbReference type="Proteomes" id="UP000196027">
    <property type="component" value="Chromosome"/>
</dbReference>
<dbReference type="InterPro" id="IPR046357">
    <property type="entry name" value="PPIase_dom_sf"/>
</dbReference>
<dbReference type="FunFam" id="3.10.50.40:FF:000006">
    <property type="entry name" value="Peptidyl-prolyl cis-trans isomerase"/>
    <property type="match status" value="1"/>
</dbReference>
<dbReference type="OrthoDB" id="9814548at2"/>
<evidence type="ECO:0000256" key="4">
    <source>
        <dbReference type="ARBA" id="ARBA00023110"/>
    </source>
</evidence>
<feature type="domain" description="PPIase FKBP-type" evidence="9">
    <location>
        <begin position="147"/>
        <end position="232"/>
    </location>
</feature>
<feature type="signal peptide" evidence="8">
    <location>
        <begin position="1"/>
        <end position="25"/>
    </location>
</feature>
<dbReference type="SUPFAM" id="SSF54534">
    <property type="entry name" value="FKBP-like"/>
    <property type="match status" value="1"/>
</dbReference>
<dbReference type="GO" id="GO:0016020">
    <property type="term" value="C:membrane"/>
    <property type="evidence" value="ECO:0007669"/>
    <property type="project" value="InterPro"/>
</dbReference>
<evidence type="ECO:0000256" key="8">
    <source>
        <dbReference type="SAM" id="SignalP"/>
    </source>
</evidence>
<comment type="catalytic activity">
    <reaction evidence="1 6 7">
        <text>[protein]-peptidylproline (omega=180) = [protein]-peptidylproline (omega=0)</text>
        <dbReference type="Rhea" id="RHEA:16237"/>
        <dbReference type="Rhea" id="RHEA-COMP:10747"/>
        <dbReference type="Rhea" id="RHEA-COMP:10748"/>
        <dbReference type="ChEBI" id="CHEBI:83833"/>
        <dbReference type="ChEBI" id="CHEBI:83834"/>
        <dbReference type="EC" id="5.2.1.8"/>
    </reaction>
</comment>
<dbReference type="PROSITE" id="PS50059">
    <property type="entry name" value="FKBP_PPIASE"/>
    <property type="match status" value="1"/>
</dbReference>
<keyword evidence="11" id="KW-1185">Reference proteome</keyword>
<dbReference type="Gene3D" id="3.10.50.40">
    <property type="match status" value="1"/>
</dbReference>
<dbReference type="GO" id="GO:0003755">
    <property type="term" value="F:peptidyl-prolyl cis-trans isomerase activity"/>
    <property type="evidence" value="ECO:0007669"/>
    <property type="project" value="UniProtKB-UniRule"/>
</dbReference>
<feature type="chain" id="PRO_5012417519" description="Peptidyl-prolyl cis-trans isomerase" evidence="8">
    <location>
        <begin position="26"/>
        <end position="234"/>
    </location>
</feature>
<dbReference type="PANTHER" id="PTHR43811">
    <property type="entry name" value="FKBP-TYPE PEPTIDYL-PROLYL CIS-TRANS ISOMERASE FKPA"/>
    <property type="match status" value="1"/>
</dbReference>
<dbReference type="RefSeq" id="WP_087459434.1">
    <property type="nucleotide sequence ID" value="NZ_CP021425.1"/>
</dbReference>
<dbReference type="EC" id="5.2.1.8" evidence="7"/>
<reference evidence="10 11" key="1">
    <citation type="submission" date="2017-05" db="EMBL/GenBank/DDBJ databases">
        <title>Genomic insights into alkan degradation activity of Oleiphilus messinensis.</title>
        <authorList>
            <person name="Kozyavkin S.A."/>
            <person name="Slesarev A.I."/>
            <person name="Golyshin P.N."/>
            <person name="Korzhenkov A."/>
            <person name="Golyshina O.N."/>
            <person name="Toshchakov S.V."/>
        </authorList>
    </citation>
    <scope>NUCLEOTIDE SEQUENCE [LARGE SCALE GENOMIC DNA]</scope>
    <source>
        <strain evidence="10 11">ME102</strain>
    </source>
</reference>
<dbReference type="Pfam" id="PF00254">
    <property type="entry name" value="FKBP_C"/>
    <property type="match status" value="1"/>
</dbReference>
<accession>A0A1Y0I3V0</accession>
<gene>
    <name evidence="10" type="ORF">OLMES_0096</name>
</gene>
<name>A0A1Y0I3V0_9GAMM</name>
<keyword evidence="3 8" id="KW-0732">Signal</keyword>